<evidence type="ECO:0000256" key="1">
    <source>
        <dbReference type="ARBA" id="ARBA00004141"/>
    </source>
</evidence>
<dbReference type="GO" id="GO:0020037">
    <property type="term" value="F:heme binding"/>
    <property type="evidence" value="ECO:0007669"/>
    <property type="project" value="InterPro"/>
</dbReference>
<evidence type="ECO:0000313" key="8">
    <source>
        <dbReference type="Proteomes" id="UP000030595"/>
    </source>
</evidence>
<evidence type="ECO:0000256" key="5">
    <source>
        <dbReference type="SAM" id="Phobius"/>
    </source>
</evidence>
<feature type="transmembrane region" description="Helical" evidence="5">
    <location>
        <begin position="134"/>
        <end position="162"/>
    </location>
</feature>
<keyword evidence="2 5" id="KW-0812">Transmembrane</keyword>
<dbReference type="EMBL" id="JPVQ01000019">
    <property type="protein sequence ID" value="KGR90445.1"/>
    <property type="molecule type" value="Genomic_DNA"/>
</dbReference>
<evidence type="ECO:0000256" key="2">
    <source>
        <dbReference type="ARBA" id="ARBA00022692"/>
    </source>
</evidence>
<dbReference type="RefSeq" id="WP_036176856.1">
    <property type="nucleotide sequence ID" value="NZ_AVCZ01000019.1"/>
</dbReference>
<feature type="transmembrane region" description="Helical" evidence="5">
    <location>
        <begin position="6"/>
        <end position="26"/>
    </location>
</feature>
<feature type="transmembrane region" description="Helical" evidence="5">
    <location>
        <begin position="73"/>
        <end position="90"/>
    </location>
</feature>
<feature type="transmembrane region" description="Helical" evidence="5">
    <location>
        <begin position="183"/>
        <end position="207"/>
    </location>
</feature>
<dbReference type="OrthoDB" id="2417400at2"/>
<dbReference type="Proteomes" id="UP000030595">
    <property type="component" value="Unassembled WGS sequence"/>
</dbReference>
<dbReference type="eggNOG" id="COG0755">
    <property type="taxonomic scope" value="Bacteria"/>
</dbReference>
<feature type="transmembrane region" description="Helical" evidence="5">
    <location>
        <begin position="245"/>
        <end position="264"/>
    </location>
</feature>
<comment type="caution">
    <text evidence="7">The sequence shown here is derived from an EMBL/GenBank/DDBJ whole genome shotgun (WGS) entry which is preliminary data.</text>
</comment>
<protein>
    <submittedName>
        <fullName evidence="7">Cytochrome C assembly protein</fullName>
    </submittedName>
</protein>
<gene>
    <name evidence="7" type="ORF">CD30_11580</name>
</gene>
<dbReference type="PANTHER" id="PTHR30071:SF15">
    <property type="entry name" value="PROTEIN HEMX"/>
    <property type="match status" value="1"/>
</dbReference>
<dbReference type="PANTHER" id="PTHR30071">
    <property type="entry name" value="HEME EXPORTER PROTEIN C"/>
    <property type="match status" value="1"/>
</dbReference>
<sequence>MTELAMTRLYEMMVILYAICIVLYFIDYFYKQNKIRRIAFWLVSVVWVMQTAFLLLYVMETKRFPVLSLIEGVYFYAWLLITISIILHCIARVDLPVFFINILGFIFVTIHLFAQDQINPALGETVISEMLVIHISFAILAYAAFTLAFVFSILYLILYKILKEKKYSKLWSRLPALSQIINWINKSILVAIPIFLISILLGLEWAFMTMEKFSIIDAKILGSFVIAIIYFIIMILHRKGKLTGISYSWAQIYTFLLVVINFFLGSKLSGFHLWY</sequence>
<feature type="transmembrane region" description="Helical" evidence="5">
    <location>
        <begin position="97"/>
        <end position="114"/>
    </location>
</feature>
<dbReference type="InterPro" id="IPR002541">
    <property type="entry name" value="Cyt_c_assembly"/>
</dbReference>
<comment type="subcellular location">
    <subcellularLocation>
        <location evidence="1">Membrane</location>
        <topology evidence="1">Multi-pass membrane protein</topology>
    </subcellularLocation>
</comment>
<dbReference type="GO" id="GO:0017004">
    <property type="term" value="P:cytochrome complex assembly"/>
    <property type="evidence" value="ECO:0007669"/>
    <property type="project" value="InterPro"/>
</dbReference>
<keyword evidence="4 5" id="KW-0472">Membrane</keyword>
<dbReference type="GO" id="GO:0005886">
    <property type="term" value="C:plasma membrane"/>
    <property type="evidence" value="ECO:0007669"/>
    <property type="project" value="TreeGrafter"/>
</dbReference>
<keyword evidence="8" id="KW-1185">Reference proteome</keyword>
<evidence type="ECO:0000256" key="3">
    <source>
        <dbReference type="ARBA" id="ARBA00022989"/>
    </source>
</evidence>
<feature type="transmembrane region" description="Helical" evidence="5">
    <location>
        <begin position="213"/>
        <end position="233"/>
    </location>
</feature>
<dbReference type="InterPro" id="IPR045062">
    <property type="entry name" value="Cyt_c_biogenesis_CcsA/CcmC"/>
</dbReference>
<evidence type="ECO:0000313" key="7">
    <source>
        <dbReference type="EMBL" id="KGR90445.1"/>
    </source>
</evidence>
<feature type="transmembrane region" description="Helical" evidence="5">
    <location>
        <begin position="38"/>
        <end position="58"/>
    </location>
</feature>
<proteinExistence type="predicted"/>
<dbReference type="Pfam" id="PF01578">
    <property type="entry name" value="Cytochrom_C_asm"/>
    <property type="match status" value="1"/>
</dbReference>
<feature type="domain" description="Cytochrome c assembly protein" evidence="6">
    <location>
        <begin position="68"/>
        <end position="264"/>
    </location>
</feature>
<evidence type="ECO:0000259" key="6">
    <source>
        <dbReference type="Pfam" id="PF01578"/>
    </source>
</evidence>
<organism evidence="7 8">
    <name type="scientific">Ureibacillus massiliensis 4400831 = CIP 108448 = CCUG 49529</name>
    <dbReference type="NCBI Taxonomy" id="1211035"/>
    <lineage>
        <taxon>Bacteria</taxon>
        <taxon>Bacillati</taxon>
        <taxon>Bacillota</taxon>
        <taxon>Bacilli</taxon>
        <taxon>Bacillales</taxon>
        <taxon>Caryophanaceae</taxon>
        <taxon>Ureibacillus</taxon>
    </lineage>
</organism>
<keyword evidence="3 5" id="KW-1133">Transmembrane helix</keyword>
<dbReference type="AlphaFoldDB" id="A0A0A3J416"/>
<evidence type="ECO:0000256" key="4">
    <source>
        <dbReference type="ARBA" id="ARBA00023136"/>
    </source>
</evidence>
<name>A0A0A3J416_9BACL</name>
<accession>A0A0A3J416</accession>
<reference evidence="7 8" key="1">
    <citation type="submission" date="2014-02" db="EMBL/GenBank/DDBJ databases">
        <title>Draft genome sequence of Lysinibacillus massiliensis CCUG 49529.</title>
        <authorList>
            <person name="Zhang F."/>
            <person name="Wang G."/>
            <person name="Zhang L."/>
        </authorList>
    </citation>
    <scope>NUCLEOTIDE SEQUENCE [LARGE SCALE GENOMIC DNA]</scope>
    <source>
        <strain evidence="7 8">CCUG 49529</strain>
    </source>
</reference>